<sequence length="164" mass="17155">MPETSGAELRWSIRASFLRYVAALPDARASVSDGARLTRDDPQLVVYPADPDATTDSTLAFRGDLRLSGHGGLLFVRLAGPRIELGIDGGTAVLSVEDPTSEDGTGPRLPLVTVTLTRTEDGWSGSDAALTADGVALFNHVYPAGAPFDPLEIVTTATAAHVVL</sequence>
<protein>
    <submittedName>
        <fullName evidence="2">HtaA domain-containing protein</fullName>
    </submittedName>
</protein>
<proteinExistence type="predicted"/>
<gene>
    <name evidence="2" type="ORF">JWS13_05980</name>
</gene>
<dbReference type="EMBL" id="CP070619">
    <property type="protein sequence ID" value="QSE88197.1"/>
    <property type="molecule type" value="Genomic_DNA"/>
</dbReference>
<organism evidence="2 3">
    <name type="scientific">Rhodococcus pseudokoreensis</name>
    <dbReference type="NCBI Taxonomy" id="2811421"/>
    <lineage>
        <taxon>Bacteria</taxon>
        <taxon>Bacillati</taxon>
        <taxon>Actinomycetota</taxon>
        <taxon>Actinomycetes</taxon>
        <taxon>Mycobacteriales</taxon>
        <taxon>Nocardiaceae</taxon>
        <taxon>Rhodococcus</taxon>
    </lineage>
</organism>
<reference evidence="2 3" key="1">
    <citation type="journal article" date="2021" name="Microbiol. Resour. Announc.">
        <title>Complete Genome Sequences of Two Rhodococcus sp. Strains with Large and Linear Chromosomes, Isolated from Apple Rhizosphere.</title>
        <authorList>
            <person name="Benning S."/>
            <person name="Brugnone N."/>
            <person name="Siani R."/>
            <person name="Kublik S."/>
            <person name="Schloter M."/>
            <person name="Rad V."/>
        </authorList>
    </citation>
    <scope>NUCLEOTIDE SEQUENCE [LARGE SCALE GENOMIC DNA]</scope>
    <source>
        <strain evidence="2 3">R79</strain>
    </source>
</reference>
<reference evidence="2 3" key="2">
    <citation type="journal article" date="2022" name="Arch. Microbiol.">
        <title>Rhodococcus pseudokoreensis sp. nov. isolated from the rhizosphere of young M26 apple rootstocks.</title>
        <authorList>
            <person name="Kampfer P."/>
            <person name="Glaeser S.P."/>
            <person name="Blom J."/>
            <person name="Wolf J."/>
            <person name="Benning S."/>
            <person name="Schloter M."/>
            <person name="Neumann-Schaal M."/>
        </authorList>
    </citation>
    <scope>NUCLEOTIDE SEQUENCE [LARGE SCALE GENOMIC DNA]</scope>
    <source>
        <strain evidence="2 3">R79</strain>
    </source>
</reference>
<name>A0A974ZSH9_9NOCA</name>
<dbReference type="Proteomes" id="UP000662986">
    <property type="component" value="Chromosome"/>
</dbReference>
<evidence type="ECO:0000313" key="2">
    <source>
        <dbReference type="EMBL" id="QSE88197.1"/>
    </source>
</evidence>
<dbReference type="RefSeq" id="WP_206004950.1">
    <property type="nucleotide sequence ID" value="NZ_CP070619.1"/>
</dbReference>
<evidence type="ECO:0000259" key="1">
    <source>
        <dbReference type="Pfam" id="PF04213"/>
    </source>
</evidence>
<keyword evidence="3" id="KW-1185">Reference proteome</keyword>
<feature type="domain" description="Htaa" evidence="1">
    <location>
        <begin position="7"/>
        <end position="153"/>
    </location>
</feature>
<accession>A0A974ZSH9</accession>
<dbReference type="InterPro" id="IPR007331">
    <property type="entry name" value="Htaa"/>
</dbReference>
<evidence type="ECO:0000313" key="3">
    <source>
        <dbReference type="Proteomes" id="UP000662986"/>
    </source>
</evidence>
<dbReference type="Pfam" id="PF04213">
    <property type="entry name" value="HtaA"/>
    <property type="match status" value="1"/>
</dbReference>